<gene>
    <name evidence="1" type="ORF">DSO57_1027854</name>
</gene>
<dbReference type="EMBL" id="QTSX02005143">
    <property type="protein sequence ID" value="KAJ9060729.1"/>
    <property type="molecule type" value="Genomic_DNA"/>
</dbReference>
<sequence>MSPSQLRCLKKAFTYSVQASYSTNVNLASKSEKPLFNLLGRGESEVGDLVSKEYPKFRLFQTKQILNWIYSKGVMNFQAMTNLEPGLRKHLEDNFCVDYGRIETEQRSVDGTIKRLIEYGIPENKAKGLVEAVLITENNRRTLCVSSQIGCSLNCTFCHTGTQKLLRNLTSGEILGQYMGYLHLLGGFPADPQNRKISNIVFMGQGEPLLNHRNVFSAIKTLTSPQGLSFPSKRITVSTSGVVPVIPRLAELGVNLAVSLHAVNDELRNQIVPLNKQFSIHTLLDACKAFVAASPPTTQRVTFEYVMLKDINDSTREARELVRLLHGLPAHVNLIPFNPWPGCDYECSNEEQIKEFAKIVSSKNIYTTIRYSKGQDIMAACGQLKSLNMSKAKRTPTNAIQKANLA</sequence>
<dbReference type="Proteomes" id="UP001165960">
    <property type="component" value="Unassembled WGS sequence"/>
</dbReference>
<organism evidence="1 2">
    <name type="scientific">Entomophthora muscae</name>
    <dbReference type="NCBI Taxonomy" id="34485"/>
    <lineage>
        <taxon>Eukaryota</taxon>
        <taxon>Fungi</taxon>
        <taxon>Fungi incertae sedis</taxon>
        <taxon>Zoopagomycota</taxon>
        <taxon>Entomophthoromycotina</taxon>
        <taxon>Entomophthoromycetes</taxon>
        <taxon>Entomophthorales</taxon>
        <taxon>Entomophthoraceae</taxon>
        <taxon>Entomophthora</taxon>
    </lineage>
</organism>
<evidence type="ECO:0000313" key="2">
    <source>
        <dbReference type="Proteomes" id="UP001165960"/>
    </source>
</evidence>
<reference evidence="1" key="1">
    <citation type="submission" date="2022-04" db="EMBL/GenBank/DDBJ databases">
        <title>Genome of the entomopathogenic fungus Entomophthora muscae.</title>
        <authorList>
            <person name="Elya C."/>
            <person name="Lovett B.R."/>
            <person name="Lee E."/>
            <person name="Macias A.M."/>
            <person name="Hajek A.E."/>
            <person name="De Bivort B.L."/>
            <person name="Kasson M.T."/>
            <person name="De Fine Licht H.H."/>
            <person name="Stajich J.E."/>
        </authorList>
    </citation>
    <scope>NUCLEOTIDE SEQUENCE</scope>
    <source>
        <strain evidence="1">Berkeley</strain>
    </source>
</reference>
<accession>A0ACC2SE88</accession>
<name>A0ACC2SE88_9FUNG</name>
<evidence type="ECO:0000313" key="1">
    <source>
        <dbReference type="EMBL" id="KAJ9060729.1"/>
    </source>
</evidence>
<proteinExistence type="predicted"/>
<comment type="caution">
    <text evidence="1">The sequence shown here is derived from an EMBL/GenBank/DDBJ whole genome shotgun (WGS) entry which is preliminary data.</text>
</comment>
<keyword evidence="2" id="KW-1185">Reference proteome</keyword>
<protein>
    <submittedName>
        <fullName evidence="1">Uncharacterized protein</fullName>
    </submittedName>
</protein>